<comment type="caution">
    <text evidence="1">The sequence shown here is derived from an EMBL/GenBank/DDBJ whole genome shotgun (WGS) entry which is preliminary data.</text>
</comment>
<name>A0ACB7U6U2_DIOAL</name>
<evidence type="ECO:0000313" key="1">
    <source>
        <dbReference type="EMBL" id="KAH7655993.1"/>
    </source>
</evidence>
<organism evidence="1 2">
    <name type="scientific">Dioscorea alata</name>
    <name type="common">Purple yam</name>
    <dbReference type="NCBI Taxonomy" id="55571"/>
    <lineage>
        <taxon>Eukaryota</taxon>
        <taxon>Viridiplantae</taxon>
        <taxon>Streptophyta</taxon>
        <taxon>Embryophyta</taxon>
        <taxon>Tracheophyta</taxon>
        <taxon>Spermatophyta</taxon>
        <taxon>Magnoliopsida</taxon>
        <taxon>Liliopsida</taxon>
        <taxon>Dioscoreales</taxon>
        <taxon>Dioscoreaceae</taxon>
        <taxon>Dioscorea</taxon>
    </lineage>
</organism>
<keyword evidence="2" id="KW-1185">Reference proteome</keyword>
<reference evidence="2" key="1">
    <citation type="journal article" date="2022" name="Nat. Commun.">
        <title>Chromosome evolution and the genetic basis of agronomically important traits in greater yam.</title>
        <authorList>
            <person name="Bredeson J.V."/>
            <person name="Lyons J.B."/>
            <person name="Oniyinde I.O."/>
            <person name="Okereke N.R."/>
            <person name="Kolade O."/>
            <person name="Nnabue I."/>
            <person name="Nwadili C.O."/>
            <person name="Hribova E."/>
            <person name="Parker M."/>
            <person name="Nwogha J."/>
            <person name="Shu S."/>
            <person name="Carlson J."/>
            <person name="Kariba R."/>
            <person name="Muthemba S."/>
            <person name="Knop K."/>
            <person name="Barton G.J."/>
            <person name="Sherwood A.V."/>
            <person name="Lopez-Montes A."/>
            <person name="Asiedu R."/>
            <person name="Jamnadass R."/>
            <person name="Muchugi A."/>
            <person name="Goodstein D."/>
            <person name="Egesi C.N."/>
            <person name="Featherston J."/>
            <person name="Asfaw A."/>
            <person name="Simpson G.G."/>
            <person name="Dolezel J."/>
            <person name="Hendre P.S."/>
            <person name="Van Deynze A."/>
            <person name="Kumar P.L."/>
            <person name="Obidiegwu J.E."/>
            <person name="Bhattacharjee R."/>
            <person name="Rokhsar D.S."/>
        </authorList>
    </citation>
    <scope>NUCLEOTIDE SEQUENCE [LARGE SCALE GENOMIC DNA]</scope>
    <source>
        <strain evidence="2">cv. TDa95/00328</strain>
    </source>
</reference>
<dbReference type="Proteomes" id="UP000827976">
    <property type="component" value="Chromosome 18"/>
</dbReference>
<protein>
    <submittedName>
        <fullName evidence="1">Iron/ascorbate family oxidoreductases protein</fullName>
    </submittedName>
</protein>
<proteinExistence type="predicted"/>
<gene>
    <name evidence="1" type="ORF">IHE45_18G049600</name>
</gene>
<accession>A0ACB7U6U2</accession>
<sequence>MASPTDRTAALKEFDDTKTGVKGLVDSGITSLPAIFHQPNAHLSLPSATHLSVPIVDLSLPHPIVVDLIHSACRDWGIFQLINHGIPLSTIDNTISAVRSFNELPAAVRSQYYTRTPVGGLSYYSNLDLFLSARPCWRDTLKIDLAPVPPELNLIPEVCREALLTWDELVKEVAKEVMVMMCEGLGVGPGKLEEMTCLEGRTMVAHYYPPCPEPDRALGAVDHTDPGALTVLIQDQIGGLQVKSERDECWVDVKPIPGALVVFAGDFLQIISNDGYKSAQHRVMANSSNGPRVSIVLFYNPNPGRREESDLYGPMVELLSDKKTARYHNFNMVEFVSVFLKQPVGNKVILEHFKLH</sequence>
<dbReference type="EMBL" id="CM037028">
    <property type="protein sequence ID" value="KAH7655993.1"/>
    <property type="molecule type" value="Genomic_DNA"/>
</dbReference>
<evidence type="ECO:0000313" key="2">
    <source>
        <dbReference type="Proteomes" id="UP000827976"/>
    </source>
</evidence>